<dbReference type="EMBL" id="KV429152">
    <property type="protein sequence ID" value="KZT63880.1"/>
    <property type="molecule type" value="Genomic_DNA"/>
</dbReference>
<dbReference type="InterPro" id="IPR000719">
    <property type="entry name" value="Prot_kinase_dom"/>
</dbReference>
<dbReference type="InterPro" id="IPR011009">
    <property type="entry name" value="Kinase-like_dom_sf"/>
</dbReference>
<evidence type="ECO:0000259" key="2">
    <source>
        <dbReference type="PROSITE" id="PS50011"/>
    </source>
</evidence>
<dbReference type="SUPFAM" id="SSF56112">
    <property type="entry name" value="Protein kinase-like (PK-like)"/>
    <property type="match status" value="1"/>
</dbReference>
<dbReference type="OrthoDB" id="1668230at2759"/>
<feature type="region of interest" description="Disordered" evidence="1">
    <location>
        <begin position="30"/>
        <end position="74"/>
    </location>
</feature>
<protein>
    <submittedName>
        <fullName evidence="3">Kinase-like protein</fullName>
    </submittedName>
</protein>
<accession>A0A165L1N8</accession>
<dbReference type="GO" id="GO:0005524">
    <property type="term" value="F:ATP binding"/>
    <property type="evidence" value="ECO:0007669"/>
    <property type="project" value="InterPro"/>
</dbReference>
<dbReference type="Proteomes" id="UP000076727">
    <property type="component" value="Unassembled WGS sequence"/>
</dbReference>
<dbReference type="Pfam" id="PF00069">
    <property type="entry name" value="Pkinase"/>
    <property type="match status" value="1"/>
</dbReference>
<feature type="compositionally biased region" description="Polar residues" evidence="1">
    <location>
        <begin position="63"/>
        <end position="74"/>
    </location>
</feature>
<dbReference type="SMART" id="SM00220">
    <property type="entry name" value="S_TKc"/>
    <property type="match status" value="1"/>
</dbReference>
<dbReference type="PROSITE" id="PS50011">
    <property type="entry name" value="PROTEIN_KINASE_DOM"/>
    <property type="match status" value="1"/>
</dbReference>
<feature type="domain" description="Protein kinase" evidence="2">
    <location>
        <begin position="99"/>
        <end position="394"/>
    </location>
</feature>
<dbReference type="AlphaFoldDB" id="A0A165L1N8"/>
<evidence type="ECO:0000313" key="4">
    <source>
        <dbReference type="Proteomes" id="UP000076727"/>
    </source>
</evidence>
<reference evidence="3 4" key="1">
    <citation type="journal article" date="2016" name="Mol. Biol. Evol.">
        <title>Comparative Genomics of Early-Diverging Mushroom-Forming Fungi Provides Insights into the Origins of Lignocellulose Decay Capabilities.</title>
        <authorList>
            <person name="Nagy L.G."/>
            <person name="Riley R."/>
            <person name="Tritt A."/>
            <person name="Adam C."/>
            <person name="Daum C."/>
            <person name="Floudas D."/>
            <person name="Sun H."/>
            <person name="Yadav J.S."/>
            <person name="Pangilinan J."/>
            <person name="Larsson K.H."/>
            <person name="Matsuura K."/>
            <person name="Barry K."/>
            <person name="Labutti K."/>
            <person name="Kuo R."/>
            <person name="Ohm R.A."/>
            <person name="Bhattacharya S.S."/>
            <person name="Shirouzu T."/>
            <person name="Yoshinaga Y."/>
            <person name="Martin F.M."/>
            <person name="Grigoriev I.V."/>
            <person name="Hibbett D.S."/>
        </authorList>
    </citation>
    <scope>NUCLEOTIDE SEQUENCE [LARGE SCALE GENOMIC DNA]</scope>
    <source>
        <strain evidence="3 4">L-15889</strain>
    </source>
</reference>
<proteinExistence type="predicted"/>
<keyword evidence="3" id="KW-0418">Kinase</keyword>
<dbReference type="PANTHER" id="PTHR44329">
    <property type="entry name" value="SERINE/THREONINE-PROTEIN KINASE TNNI3K-RELATED"/>
    <property type="match status" value="1"/>
</dbReference>
<dbReference type="STRING" id="1314783.A0A165L1N8"/>
<gene>
    <name evidence="3" type="ORF">DAEQUDRAFT_815399</name>
</gene>
<keyword evidence="4" id="KW-1185">Reference proteome</keyword>
<dbReference type="InterPro" id="IPR051681">
    <property type="entry name" value="Ser/Thr_Kinases-Pseudokinases"/>
</dbReference>
<feature type="region of interest" description="Disordered" evidence="1">
    <location>
        <begin position="254"/>
        <end position="293"/>
    </location>
</feature>
<evidence type="ECO:0000313" key="3">
    <source>
        <dbReference type="EMBL" id="KZT63880.1"/>
    </source>
</evidence>
<dbReference type="GO" id="GO:0004674">
    <property type="term" value="F:protein serine/threonine kinase activity"/>
    <property type="evidence" value="ECO:0007669"/>
    <property type="project" value="TreeGrafter"/>
</dbReference>
<name>A0A165L1N8_9APHY</name>
<keyword evidence="3" id="KW-0808">Transferase</keyword>
<organism evidence="3 4">
    <name type="scientific">Daedalea quercina L-15889</name>
    <dbReference type="NCBI Taxonomy" id="1314783"/>
    <lineage>
        <taxon>Eukaryota</taxon>
        <taxon>Fungi</taxon>
        <taxon>Dikarya</taxon>
        <taxon>Basidiomycota</taxon>
        <taxon>Agaricomycotina</taxon>
        <taxon>Agaricomycetes</taxon>
        <taxon>Polyporales</taxon>
        <taxon>Fomitopsis</taxon>
    </lineage>
</organism>
<dbReference type="Gene3D" id="1.10.510.10">
    <property type="entry name" value="Transferase(Phosphotransferase) domain 1"/>
    <property type="match status" value="1"/>
</dbReference>
<evidence type="ECO:0000256" key="1">
    <source>
        <dbReference type="SAM" id="MobiDB-lite"/>
    </source>
</evidence>
<sequence>MASISRQVKRVTLTSKKNWWMVELEDEEESISATPVEQPAATDHHPQTPYRSHPFNTHAADSATRSPPASGTTFVPPNNPLSIFSFPTPTTYSAPPNPIQNMAPFAAGSASELFKCVVKKPNVVQVEINGEMQTNANDVMTQFLAELRVYTTVSRHRNIAAFLGCLENVGMVLECIEGRTLWDVVKVRPELTRSQKVDYHNQLLDGLTHLHSFGLSHGDLSLLNVQVTHSSDTIKLLDFGRSVAADSAFASPFEDMSQRPAVPEPPRPPVTSRFAPKTPLSPVSPTPPPLQTRQVEQIHPGTRPFSAPEVLRGECQDPRLADAYSFGVILVCLDRCDLVDIKPWDQRKDLLPRGFLDGLQVFGERCESYLKRWDKGRRRLVKQDLMDVDVQMEL</sequence>